<dbReference type="InterPro" id="IPR008756">
    <property type="entry name" value="Peptidase_M56"/>
</dbReference>
<evidence type="ECO:0000256" key="1">
    <source>
        <dbReference type="SAM" id="MobiDB-lite"/>
    </source>
</evidence>
<dbReference type="InterPro" id="IPR052173">
    <property type="entry name" value="Beta-lactam_resp_regulator"/>
</dbReference>
<feature type="transmembrane region" description="Helical" evidence="2">
    <location>
        <begin position="20"/>
        <end position="40"/>
    </location>
</feature>
<evidence type="ECO:0000259" key="3">
    <source>
        <dbReference type="Pfam" id="PF05569"/>
    </source>
</evidence>
<feature type="region of interest" description="Disordered" evidence="1">
    <location>
        <begin position="375"/>
        <end position="425"/>
    </location>
</feature>
<comment type="caution">
    <text evidence="4">The sequence shown here is derived from an EMBL/GenBank/DDBJ whole genome shotgun (WGS) entry which is preliminary data.</text>
</comment>
<feature type="transmembrane region" description="Helical" evidence="2">
    <location>
        <begin position="121"/>
        <end position="144"/>
    </location>
</feature>
<dbReference type="PANTHER" id="PTHR34978:SF3">
    <property type="entry name" value="SLR0241 PROTEIN"/>
    <property type="match status" value="1"/>
</dbReference>
<reference evidence="5" key="1">
    <citation type="journal article" date="2019" name="Int. J. Syst. Evol. Microbiol.">
        <title>The Global Catalogue of Microorganisms (GCM) 10K type strain sequencing project: providing services to taxonomists for standard genome sequencing and annotation.</title>
        <authorList>
            <consortium name="The Broad Institute Genomics Platform"/>
            <consortium name="The Broad Institute Genome Sequencing Center for Infectious Disease"/>
            <person name="Wu L."/>
            <person name="Ma J."/>
        </authorList>
    </citation>
    <scope>NUCLEOTIDE SEQUENCE [LARGE SCALE GENOMIC DNA]</scope>
    <source>
        <strain evidence="5">JCM 17924</strain>
    </source>
</reference>
<dbReference type="Gene3D" id="3.30.2010.10">
    <property type="entry name" value="Metalloproteases ('zincins'), catalytic domain"/>
    <property type="match status" value="1"/>
</dbReference>
<sequence length="832" mass="92196">MNWLETLLTPALVRAVGYTLLHSLWQGALVALALAGLLLLLRRHSAQVRYTVTAASLGLILLLACVTFTRYYLTAPQAVTEAAQQVQVPSAAYEAAVAEAPAAHPLSKQVVLAYIEHNLPLIVTLWLLGLLTMTLRLLGGLAYVQRLRHYGTRPLGLAWQHRLANLSERAGLKRPVALLESSLVRVPVVIGHLKPMILLPLGAVAGLSPAQMEAILAHELAHVARRDYLINIIQSVAEILFFYHPAVWFLTATLRSERENCCDDVAASLCGDPLVLARALAALAELGLERTAAPRLTMAAVGPRGSLLGRVRRLVQGRGAPTFSEGFMAACVVMMGMVVLCLSAVAALAHPHLAAAAPRLLRQALPALTVPAAPPAPLAPLAPQAPQAPSNDDDDDRKRKAKRQRGKDTQLIVVDRNTASSRRGAPGSVIIEKDKKGRLKELYVNGQRIETDTPDRRGGKKDDERVQIVQMPASDYVRYHTLPGSYTYINNSSADKELDKAFKSKVRKEFEKGFKYKYETGSDGNVRVFRLDPDVDEAALVEHSLRDATRSLERALSDRNLSDGDRERMEEKLSELRGRLEMQDEVRRDADERRREADAVRREADARRREEAAVRREAEARRREEAARVREERARERAERSRIFEEKFVGELRRDGLITDTRNFNLVLTNSSLTLNGKQQPETVLRKYLKIYREVHGSDMTSTGSMSIARNGTDEHVITRDAESYSYMPAPPRPPRAPSAPSAPSAPRAPRAPRAPQAPKTTFLNSVDIRSELLRDQLINSGDRTLQFRLNNKEMVVNGKAQPAEVAERYRKLLGGAEGSRSVNMDIVIDND</sequence>
<keyword evidence="2" id="KW-0812">Transmembrane</keyword>
<feature type="compositionally biased region" description="Low complexity" evidence="1">
    <location>
        <begin position="739"/>
        <end position="759"/>
    </location>
</feature>
<keyword evidence="2" id="KW-0472">Membrane</keyword>
<evidence type="ECO:0000256" key="2">
    <source>
        <dbReference type="SAM" id="Phobius"/>
    </source>
</evidence>
<feature type="domain" description="Peptidase M56" evidence="3">
    <location>
        <begin position="28"/>
        <end position="264"/>
    </location>
</feature>
<keyword evidence="2" id="KW-1133">Transmembrane helix</keyword>
<protein>
    <recommendedName>
        <fullName evidence="3">Peptidase M56 domain-containing protein</fullName>
    </recommendedName>
</protein>
<feature type="transmembrane region" description="Helical" evidence="2">
    <location>
        <begin position="52"/>
        <end position="73"/>
    </location>
</feature>
<organism evidence="4 5">
    <name type="scientific">Hymenobacter koreensis</name>
    <dbReference type="NCBI Taxonomy" id="1084523"/>
    <lineage>
        <taxon>Bacteria</taxon>
        <taxon>Pseudomonadati</taxon>
        <taxon>Bacteroidota</taxon>
        <taxon>Cytophagia</taxon>
        <taxon>Cytophagales</taxon>
        <taxon>Hymenobacteraceae</taxon>
        <taxon>Hymenobacter</taxon>
    </lineage>
</organism>
<feature type="compositionally biased region" description="Pro residues" evidence="1">
    <location>
        <begin position="729"/>
        <end position="738"/>
    </location>
</feature>
<feature type="region of interest" description="Disordered" evidence="1">
    <location>
        <begin position="586"/>
        <end position="636"/>
    </location>
</feature>
<dbReference type="RefSeq" id="WP_345221725.1">
    <property type="nucleotide sequence ID" value="NZ_BAABHA010000002.1"/>
</dbReference>
<dbReference type="CDD" id="cd07341">
    <property type="entry name" value="M56_BlaR1_MecR1_like"/>
    <property type="match status" value="1"/>
</dbReference>
<dbReference type="EMBL" id="BAABHA010000002">
    <property type="protein sequence ID" value="GAA4375653.1"/>
    <property type="molecule type" value="Genomic_DNA"/>
</dbReference>
<evidence type="ECO:0000313" key="5">
    <source>
        <dbReference type="Proteomes" id="UP001500454"/>
    </source>
</evidence>
<feature type="region of interest" description="Disordered" evidence="1">
    <location>
        <begin position="725"/>
        <end position="763"/>
    </location>
</feature>
<accession>A0ABP8IVQ3</accession>
<dbReference type="Pfam" id="PF05569">
    <property type="entry name" value="Peptidase_M56"/>
    <property type="match status" value="1"/>
</dbReference>
<name>A0ABP8IVQ3_9BACT</name>
<proteinExistence type="predicted"/>
<dbReference type="Proteomes" id="UP001500454">
    <property type="component" value="Unassembled WGS sequence"/>
</dbReference>
<keyword evidence="5" id="KW-1185">Reference proteome</keyword>
<dbReference type="PANTHER" id="PTHR34978">
    <property type="entry name" value="POSSIBLE SENSOR-TRANSDUCER PROTEIN BLAR"/>
    <property type="match status" value="1"/>
</dbReference>
<evidence type="ECO:0000313" key="4">
    <source>
        <dbReference type="EMBL" id="GAA4375653.1"/>
    </source>
</evidence>
<feature type="transmembrane region" description="Helical" evidence="2">
    <location>
        <begin position="327"/>
        <end position="349"/>
    </location>
</feature>
<gene>
    <name evidence="4" type="ORF">GCM10023186_08660</name>
</gene>